<feature type="transmembrane region" description="Helical" evidence="5">
    <location>
        <begin position="45"/>
        <end position="64"/>
    </location>
</feature>
<evidence type="ECO:0000256" key="4">
    <source>
        <dbReference type="ARBA" id="ARBA00023136"/>
    </source>
</evidence>
<feature type="transmembrane region" description="Helical" evidence="5">
    <location>
        <begin position="71"/>
        <end position="97"/>
    </location>
</feature>
<reference evidence="6 7" key="1">
    <citation type="journal article" date="2016" name="Nat. Commun.">
        <title>Thousands of microbial genomes shed light on interconnected biogeochemical processes in an aquifer system.</title>
        <authorList>
            <person name="Anantharaman K."/>
            <person name="Brown C.T."/>
            <person name="Hug L.A."/>
            <person name="Sharon I."/>
            <person name="Castelle C.J."/>
            <person name="Probst A.J."/>
            <person name="Thomas B.C."/>
            <person name="Singh A."/>
            <person name="Wilkins M.J."/>
            <person name="Karaoz U."/>
            <person name="Brodie E.L."/>
            <person name="Williams K.H."/>
            <person name="Hubbard S.S."/>
            <person name="Banfield J.F."/>
        </authorList>
    </citation>
    <scope>NUCLEOTIDE SEQUENCE [LARGE SCALE GENOMIC DNA]</scope>
</reference>
<dbReference type="EMBL" id="MFHP01000024">
    <property type="protein sequence ID" value="OGF72129.1"/>
    <property type="molecule type" value="Genomic_DNA"/>
</dbReference>
<protein>
    <recommendedName>
        <fullName evidence="8">DoxX subfamily</fullName>
    </recommendedName>
</protein>
<gene>
    <name evidence="6" type="ORF">A3C05_02785</name>
</gene>
<evidence type="ECO:0000256" key="5">
    <source>
        <dbReference type="SAM" id="Phobius"/>
    </source>
</evidence>
<evidence type="ECO:0008006" key="8">
    <source>
        <dbReference type="Google" id="ProtNLM"/>
    </source>
</evidence>
<keyword evidence="4 5" id="KW-0472">Membrane</keyword>
<evidence type="ECO:0000313" key="7">
    <source>
        <dbReference type="Proteomes" id="UP000178743"/>
    </source>
</evidence>
<comment type="caution">
    <text evidence="6">The sequence shown here is derived from an EMBL/GenBank/DDBJ whole genome shotgun (WGS) entry which is preliminary data.</text>
</comment>
<dbReference type="AlphaFoldDB" id="A0A1F5W8Z5"/>
<organism evidence="6 7">
    <name type="scientific">Candidatus Giovannonibacteria bacterium RIFCSPHIGHO2_02_FULL_45_40</name>
    <dbReference type="NCBI Taxonomy" id="1798337"/>
    <lineage>
        <taxon>Bacteria</taxon>
        <taxon>Candidatus Giovannoniibacteriota</taxon>
    </lineage>
</organism>
<dbReference type="Pfam" id="PF07681">
    <property type="entry name" value="DoxX"/>
    <property type="match status" value="1"/>
</dbReference>
<proteinExistence type="predicted"/>
<dbReference type="Proteomes" id="UP000178743">
    <property type="component" value="Unassembled WGS sequence"/>
</dbReference>
<dbReference type="GO" id="GO:0016020">
    <property type="term" value="C:membrane"/>
    <property type="evidence" value="ECO:0007669"/>
    <property type="project" value="UniProtKB-SubCell"/>
</dbReference>
<accession>A0A1F5W8Z5</accession>
<feature type="transmembrane region" description="Helical" evidence="5">
    <location>
        <begin position="117"/>
        <end position="136"/>
    </location>
</feature>
<evidence type="ECO:0000313" key="6">
    <source>
        <dbReference type="EMBL" id="OGF72129.1"/>
    </source>
</evidence>
<keyword evidence="2 5" id="KW-0812">Transmembrane</keyword>
<evidence type="ECO:0000256" key="1">
    <source>
        <dbReference type="ARBA" id="ARBA00004141"/>
    </source>
</evidence>
<feature type="transmembrane region" description="Helical" evidence="5">
    <location>
        <begin position="7"/>
        <end position="25"/>
    </location>
</feature>
<sequence>MTTFQKFSLFLLRVATGWFFFYAGITKVLNPNWSAAGYMKGAKTFVWFYQWLLQPNILPVINFVNEWGLTLLGISLILGIFVRLSSVLGAILMLLYYFPVLQFPYPNPNSYVVDEHIVYALVLVFFASLRVGRIWGLENWCSGLPICARFPRLRNWLG</sequence>
<evidence type="ECO:0000256" key="2">
    <source>
        <dbReference type="ARBA" id="ARBA00022692"/>
    </source>
</evidence>
<dbReference type="InterPro" id="IPR032808">
    <property type="entry name" value="DoxX"/>
</dbReference>
<comment type="subcellular location">
    <subcellularLocation>
        <location evidence="1">Membrane</location>
        <topology evidence="1">Multi-pass membrane protein</topology>
    </subcellularLocation>
</comment>
<name>A0A1F5W8Z5_9BACT</name>
<keyword evidence="3 5" id="KW-1133">Transmembrane helix</keyword>
<evidence type="ECO:0000256" key="3">
    <source>
        <dbReference type="ARBA" id="ARBA00022989"/>
    </source>
</evidence>